<organism evidence="2 3">
    <name type="scientific">Dryococelus australis</name>
    <dbReference type="NCBI Taxonomy" id="614101"/>
    <lineage>
        <taxon>Eukaryota</taxon>
        <taxon>Metazoa</taxon>
        <taxon>Ecdysozoa</taxon>
        <taxon>Arthropoda</taxon>
        <taxon>Hexapoda</taxon>
        <taxon>Insecta</taxon>
        <taxon>Pterygota</taxon>
        <taxon>Neoptera</taxon>
        <taxon>Polyneoptera</taxon>
        <taxon>Phasmatodea</taxon>
        <taxon>Verophasmatodea</taxon>
        <taxon>Anareolatae</taxon>
        <taxon>Phasmatidae</taxon>
        <taxon>Eurycanthinae</taxon>
        <taxon>Dryococelus</taxon>
    </lineage>
</organism>
<name>A0ABQ9GN52_9NEOP</name>
<accession>A0ABQ9GN52</accession>
<reference evidence="2 3" key="1">
    <citation type="submission" date="2023-02" db="EMBL/GenBank/DDBJ databases">
        <title>LHISI_Scaffold_Assembly.</title>
        <authorList>
            <person name="Stuart O.P."/>
            <person name="Cleave R."/>
            <person name="Magrath M.J.L."/>
            <person name="Mikheyev A.S."/>
        </authorList>
    </citation>
    <scope>NUCLEOTIDE SEQUENCE [LARGE SCALE GENOMIC DNA]</scope>
    <source>
        <strain evidence="2">Daus_M_001</strain>
        <tissue evidence="2">Leg muscle</tissue>
    </source>
</reference>
<proteinExistence type="predicted"/>
<evidence type="ECO:0000256" key="1">
    <source>
        <dbReference type="SAM" id="MobiDB-lite"/>
    </source>
</evidence>
<keyword evidence="3" id="KW-1185">Reference proteome</keyword>
<evidence type="ECO:0000313" key="3">
    <source>
        <dbReference type="Proteomes" id="UP001159363"/>
    </source>
</evidence>
<gene>
    <name evidence="2" type="ORF">PR048_024283</name>
</gene>
<sequence length="160" mass="17474">MEQRRDEGMEETGDPEKTHRPAAQSGTIPTCENPGVIRPGLEPGSPWWGASRLTAQPPWPLQALVSALTGSRELSSVLFKNASLFVINVHLASSISCARGVLNVVRGTEVLQHRVLLFDPKSWRPEMRSLIAADNLLCPVAPTSFAIRDRMSLVPNQDPA</sequence>
<feature type="region of interest" description="Disordered" evidence="1">
    <location>
        <begin position="1"/>
        <end position="35"/>
    </location>
</feature>
<dbReference type="Proteomes" id="UP001159363">
    <property type="component" value="Chromosome 9"/>
</dbReference>
<protein>
    <submittedName>
        <fullName evidence="2">Uncharacterized protein</fullName>
    </submittedName>
</protein>
<comment type="caution">
    <text evidence="2">The sequence shown here is derived from an EMBL/GenBank/DDBJ whole genome shotgun (WGS) entry which is preliminary data.</text>
</comment>
<dbReference type="EMBL" id="JARBHB010000010">
    <property type="protein sequence ID" value="KAJ8873465.1"/>
    <property type="molecule type" value="Genomic_DNA"/>
</dbReference>
<evidence type="ECO:0000313" key="2">
    <source>
        <dbReference type="EMBL" id="KAJ8873465.1"/>
    </source>
</evidence>